<dbReference type="InterPro" id="IPR006683">
    <property type="entry name" value="Thioestr_dom"/>
</dbReference>
<dbReference type="RefSeq" id="WP_307344439.1">
    <property type="nucleotide sequence ID" value="NZ_JAUSVS010000001.1"/>
</dbReference>
<dbReference type="PANTHER" id="PTHR21660:SF1">
    <property type="entry name" value="ACYL-COENZYME A THIOESTERASE 13"/>
    <property type="match status" value="1"/>
</dbReference>
<comment type="caution">
    <text evidence="4">The sequence shown here is derived from an EMBL/GenBank/DDBJ whole genome shotgun (WGS) entry which is preliminary data.</text>
</comment>
<evidence type="ECO:0000256" key="2">
    <source>
        <dbReference type="ARBA" id="ARBA00022801"/>
    </source>
</evidence>
<name>A0ABU0IMA7_9CAUL</name>
<dbReference type="Gene3D" id="3.10.129.10">
    <property type="entry name" value="Hotdog Thioesterase"/>
    <property type="match status" value="1"/>
</dbReference>
<dbReference type="EMBL" id="JAUSVS010000001">
    <property type="protein sequence ID" value="MDQ0462268.1"/>
    <property type="molecule type" value="Genomic_DNA"/>
</dbReference>
<sequence>MTATALDEMPTPPCAQLLGWHILEAEPERGWIRIGFRGRPEFVNPAGYVQGGFLAAMLDDCMGPAAFIASHGALYTATMDMNVSYLAPARPGPLVGEGQVVQMGKSVAFLEARLFDPEGVLVARATSTARLVATEKALTRAARSA</sequence>
<evidence type="ECO:0000259" key="3">
    <source>
        <dbReference type="Pfam" id="PF03061"/>
    </source>
</evidence>
<reference evidence="4 5" key="1">
    <citation type="submission" date="2023-07" db="EMBL/GenBank/DDBJ databases">
        <title>Genomic Encyclopedia of Type Strains, Phase IV (KMG-IV): sequencing the most valuable type-strain genomes for metagenomic binning, comparative biology and taxonomic classification.</title>
        <authorList>
            <person name="Goeker M."/>
        </authorList>
    </citation>
    <scope>NUCLEOTIDE SEQUENCE [LARGE SCALE GENOMIC DNA]</scope>
    <source>
        <strain evidence="4 5">DSM 18695</strain>
    </source>
</reference>
<dbReference type="CDD" id="cd03443">
    <property type="entry name" value="PaaI_thioesterase"/>
    <property type="match status" value="1"/>
</dbReference>
<gene>
    <name evidence="4" type="ORF">QO010_000016</name>
</gene>
<dbReference type="Proteomes" id="UP001228905">
    <property type="component" value="Unassembled WGS sequence"/>
</dbReference>
<proteinExistence type="inferred from homology"/>
<keyword evidence="2" id="KW-0378">Hydrolase</keyword>
<evidence type="ECO:0000256" key="1">
    <source>
        <dbReference type="ARBA" id="ARBA00008324"/>
    </source>
</evidence>
<dbReference type="InterPro" id="IPR039298">
    <property type="entry name" value="ACOT13"/>
</dbReference>
<dbReference type="Pfam" id="PF03061">
    <property type="entry name" value="4HBT"/>
    <property type="match status" value="1"/>
</dbReference>
<keyword evidence="5" id="KW-1185">Reference proteome</keyword>
<dbReference type="InterPro" id="IPR029069">
    <property type="entry name" value="HotDog_dom_sf"/>
</dbReference>
<evidence type="ECO:0000313" key="4">
    <source>
        <dbReference type="EMBL" id="MDQ0462268.1"/>
    </source>
</evidence>
<organism evidence="4 5">
    <name type="scientific">Caulobacter ginsengisoli</name>
    <dbReference type="NCBI Taxonomy" id="400775"/>
    <lineage>
        <taxon>Bacteria</taxon>
        <taxon>Pseudomonadati</taxon>
        <taxon>Pseudomonadota</taxon>
        <taxon>Alphaproteobacteria</taxon>
        <taxon>Caulobacterales</taxon>
        <taxon>Caulobacteraceae</taxon>
        <taxon>Caulobacter</taxon>
    </lineage>
</organism>
<dbReference type="PANTHER" id="PTHR21660">
    <property type="entry name" value="THIOESTERASE SUPERFAMILY MEMBER-RELATED"/>
    <property type="match status" value="1"/>
</dbReference>
<evidence type="ECO:0000313" key="5">
    <source>
        <dbReference type="Proteomes" id="UP001228905"/>
    </source>
</evidence>
<dbReference type="NCBIfam" id="TIGR00369">
    <property type="entry name" value="unchar_dom_1"/>
    <property type="match status" value="1"/>
</dbReference>
<dbReference type="SUPFAM" id="SSF54637">
    <property type="entry name" value="Thioesterase/thiol ester dehydrase-isomerase"/>
    <property type="match status" value="1"/>
</dbReference>
<protein>
    <submittedName>
        <fullName evidence="4">Uncharacterized protein (TIGR00369 family)</fullName>
    </submittedName>
</protein>
<accession>A0ABU0IMA7</accession>
<comment type="similarity">
    <text evidence="1">Belongs to the thioesterase PaaI family.</text>
</comment>
<feature type="domain" description="Thioesterase" evidence="3">
    <location>
        <begin position="47"/>
        <end position="122"/>
    </location>
</feature>
<dbReference type="InterPro" id="IPR003736">
    <property type="entry name" value="PAAI_dom"/>
</dbReference>